<dbReference type="GO" id="GO:0000963">
    <property type="term" value="P:mitochondrial RNA processing"/>
    <property type="evidence" value="ECO:0007669"/>
    <property type="project" value="TreeGrafter"/>
</dbReference>
<feature type="compositionally biased region" description="Basic and acidic residues" evidence="1">
    <location>
        <begin position="1328"/>
        <end position="1341"/>
    </location>
</feature>
<dbReference type="GO" id="GO:0044528">
    <property type="term" value="P:regulation of mitochondrial mRNA stability"/>
    <property type="evidence" value="ECO:0007669"/>
    <property type="project" value="TreeGrafter"/>
</dbReference>
<dbReference type="PANTHER" id="PTHR21228">
    <property type="entry name" value="FAST LEU-RICH DOMAIN-CONTAINING"/>
    <property type="match status" value="1"/>
</dbReference>
<evidence type="ECO:0000256" key="1">
    <source>
        <dbReference type="SAM" id="MobiDB-lite"/>
    </source>
</evidence>
<feature type="region of interest" description="Disordered" evidence="1">
    <location>
        <begin position="118"/>
        <end position="139"/>
    </location>
</feature>
<protein>
    <recommendedName>
        <fullName evidence="2">RAP domain-containing protein</fullName>
    </recommendedName>
</protein>
<feature type="region of interest" description="Disordered" evidence="1">
    <location>
        <begin position="755"/>
        <end position="783"/>
    </location>
</feature>
<organism evidence="3">
    <name type="scientific">Chromera velia CCMP2878</name>
    <dbReference type="NCBI Taxonomy" id="1169474"/>
    <lineage>
        <taxon>Eukaryota</taxon>
        <taxon>Sar</taxon>
        <taxon>Alveolata</taxon>
        <taxon>Colpodellida</taxon>
        <taxon>Chromeraceae</taxon>
        <taxon>Chromera</taxon>
    </lineage>
</organism>
<dbReference type="Pfam" id="PF08373">
    <property type="entry name" value="RAP"/>
    <property type="match status" value="1"/>
</dbReference>
<sequence>MSPRHSTVLSALQRQRDGWRGASRRNMGSGRGTENSGGKPVRGSSRKVREISRDALRKAKPGSLPMHIKSSRYYQLAIQEFVLASSDPNAILQFVKHRIPDMNARCVVTTIYRLSKLSQRSPERDSQSQLSGSDWGDGMNLDFFHENPERKKNSGREEASTSWRHSETFQKLLKRLFFFVEFSHSFRPDLVAQTAVASVGLNFHSKELFEMLMRQALERPKSFSPQELVLLYWSFAKVGHVNAALLFGLSESVRSALSSDSLLPGQLVSMLWSLTQLGLAPSPLLSEALSKVAREVEKYSPRDLAELLWVCAAAEGCSYATFRSLLRHAVKTMVKKDSEGRSVVVAGAQELSVAVWASAVAGVRDEESLKTLSCALAAVLVQSEEDLEDAKFIVESEKSLDRGSSASGGGASGVILPDDISDVRERIRLRRQLVREEAAEKRLQEAMGGTSNKKTKGRGQTGIGDEGEDEEVVDFSPEKWSLGVRGIANMLWGFSVLNFVQPELFRLAISKLRRMGGGGEDGLLRATEGEGEERREREREELICFPFSCLVGHVNAALLFGLSESVRSALSSDSLLPGQLVSMLWSLTQLGLAPSPLLSEALSKVAREVEKYSPRDLAELLWVCAAAEGCSYATFRSLLRHAVKTMVKKDSEGRSVVVAGAQELSVAVWASAVAGVRDEESLKTLSCALAAVLVQSEEDLEDAKFIVESEKSLDRGSSASGGGASGVILPDDISDVRERIRLRRQLVREEAAEKRLQEAMGGTSNKKTKGRGQTGIGDEGEDEEVVDFSPEKWSLGVRGIANMLWGFSVLNFVQPELFRLAISKLRRMGGGGEDGLLRATEGEGEERREREREELICFPFSCLGSEKSQSIRRSQIYQAHLLFLCLQTLGSGGQGGGKGSDEEVKGSRGGGGLLSEKEAAVFRKSMSASERSKLSASSGEEEEEEIEEGEENPGAQSEKTAVAGAASPQQKTRSRRCVSAVSSSLHSQISDGLHRFLRVDHENEFFAEDALLVDIAFPELKVAIEAEGPFHFKSRGLSRKLNSRTLFKQRLLRALGWKVTSIPFFQWEQKSHRSRSARAAFLLRLLDSDPSTKSLVTPEIREEIEQMKKGKERGERGGSRGSDQEEGVVARTREVNSSSQEEEEEQTEIEPLEDWEADLSVAVQDFPLLPDESSFVLSPLWALRDRFGDWQEVSDAAAFQREAQKRSEERKRKKREKREELIRKREEERLQKEKEEGKEDEPGKESSQGETVLPAESGEEVRGESGVFGMNEAVLREQIPNRSSLSNLEDETEEEETLSQTSLEASRRVMQSLMEEGPIEYLQQEPADQAHELRERARDLAAMRAGEASWASRGRRGKQRQRPAAQIKESGSSFSSSQGTAQT</sequence>
<evidence type="ECO:0000259" key="2">
    <source>
        <dbReference type="PROSITE" id="PS51286"/>
    </source>
</evidence>
<feature type="region of interest" description="Disordered" evidence="1">
    <location>
        <begin position="923"/>
        <end position="976"/>
    </location>
</feature>
<dbReference type="GO" id="GO:0005759">
    <property type="term" value="C:mitochondrial matrix"/>
    <property type="evidence" value="ECO:0007669"/>
    <property type="project" value="TreeGrafter"/>
</dbReference>
<evidence type="ECO:0000313" key="3">
    <source>
        <dbReference type="EMBL" id="CEM21481.1"/>
    </source>
</evidence>
<accession>A0A0G4G0J1</accession>
<feature type="compositionally biased region" description="Low complexity" evidence="1">
    <location>
        <begin position="924"/>
        <end position="938"/>
    </location>
</feature>
<feature type="region of interest" description="Disordered" evidence="1">
    <location>
        <begin position="1096"/>
        <end position="1153"/>
    </location>
</feature>
<gene>
    <name evidence="3" type="ORF">Cvel_19648</name>
</gene>
<proteinExistence type="predicted"/>
<feature type="domain" description="RAP" evidence="2">
    <location>
        <begin position="1022"/>
        <end position="1084"/>
    </location>
</feature>
<reference evidence="3" key="1">
    <citation type="submission" date="2014-11" db="EMBL/GenBank/DDBJ databases">
        <authorList>
            <person name="Otto D Thomas"/>
            <person name="Naeem Raeece"/>
        </authorList>
    </citation>
    <scope>NUCLEOTIDE SEQUENCE</scope>
</reference>
<dbReference type="PANTHER" id="PTHR21228:SF40">
    <property type="entry name" value="LD45607P"/>
    <property type="match status" value="1"/>
</dbReference>
<feature type="region of interest" description="Disordered" evidence="1">
    <location>
        <begin position="1"/>
        <end position="63"/>
    </location>
</feature>
<dbReference type="InterPro" id="IPR050870">
    <property type="entry name" value="FAST_kinase"/>
</dbReference>
<feature type="compositionally biased region" description="Basic and acidic residues" evidence="1">
    <location>
        <begin position="47"/>
        <end position="57"/>
    </location>
</feature>
<dbReference type="EMBL" id="CDMZ01000787">
    <property type="protein sequence ID" value="CEM21481.1"/>
    <property type="molecule type" value="Genomic_DNA"/>
</dbReference>
<dbReference type="SMART" id="SM00952">
    <property type="entry name" value="RAP"/>
    <property type="match status" value="1"/>
</dbReference>
<dbReference type="GO" id="GO:0003723">
    <property type="term" value="F:RNA binding"/>
    <property type="evidence" value="ECO:0007669"/>
    <property type="project" value="TreeGrafter"/>
</dbReference>
<dbReference type="GO" id="GO:0035770">
    <property type="term" value="C:ribonucleoprotein granule"/>
    <property type="evidence" value="ECO:0007669"/>
    <property type="project" value="TreeGrafter"/>
</dbReference>
<feature type="compositionally biased region" description="Basic and acidic residues" evidence="1">
    <location>
        <begin position="1217"/>
        <end position="1244"/>
    </location>
</feature>
<feature type="region of interest" description="Disordered" evidence="1">
    <location>
        <begin position="442"/>
        <end position="470"/>
    </location>
</feature>
<feature type="compositionally biased region" description="Polar residues" evidence="1">
    <location>
        <begin position="1"/>
        <end position="13"/>
    </location>
</feature>
<feature type="compositionally biased region" description="Acidic residues" evidence="1">
    <location>
        <begin position="1140"/>
        <end position="1153"/>
    </location>
</feature>
<feature type="region of interest" description="Disordered" evidence="1">
    <location>
        <begin position="894"/>
        <end position="913"/>
    </location>
</feature>
<feature type="compositionally biased region" description="Acidic residues" evidence="1">
    <location>
        <begin position="1288"/>
        <end position="1297"/>
    </location>
</feature>
<dbReference type="PROSITE" id="PS51286">
    <property type="entry name" value="RAP"/>
    <property type="match status" value="1"/>
</dbReference>
<dbReference type="InterPro" id="IPR013584">
    <property type="entry name" value="RAP"/>
</dbReference>
<feature type="compositionally biased region" description="Basic and acidic residues" evidence="1">
    <location>
        <begin position="1099"/>
        <end position="1118"/>
    </location>
</feature>
<feature type="compositionally biased region" description="Acidic residues" evidence="1">
    <location>
        <begin position="939"/>
        <end position="951"/>
    </location>
</feature>
<name>A0A0G4G0J1_9ALVE</name>
<dbReference type="VEuPathDB" id="CryptoDB:Cvel_19648"/>
<feature type="region of interest" description="Disordered" evidence="1">
    <location>
        <begin position="1199"/>
        <end position="1383"/>
    </location>
</feature>